<organism evidence="2 3">
    <name type="scientific">Folsomia candida</name>
    <name type="common">Springtail</name>
    <dbReference type="NCBI Taxonomy" id="158441"/>
    <lineage>
        <taxon>Eukaryota</taxon>
        <taxon>Metazoa</taxon>
        <taxon>Ecdysozoa</taxon>
        <taxon>Arthropoda</taxon>
        <taxon>Hexapoda</taxon>
        <taxon>Collembola</taxon>
        <taxon>Entomobryomorpha</taxon>
        <taxon>Isotomoidea</taxon>
        <taxon>Isotomidae</taxon>
        <taxon>Proisotominae</taxon>
        <taxon>Folsomia</taxon>
    </lineage>
</organism>
<dbReference type="Pfam" id="PF00646">
    <property type="entry name" value="F-box"/>
    <property type="match status" value="1"/>
</dbReference>
<comment type="caution">
    <text evidence="2">The sequence shown here is derived from an EMBL/GenBank/DDBJ whole genome shotgun (WGS) entry which is preliminary data.</text>
</comment>
<accession>A0A226ETE0</accession>
<dbReference type="Proteomes" id="UP000198287">
    <property type="component" value="Unassembled WGS sequence"/>
</dbReference>
<feature type="domain" description="F-box" evidence="1">
    <location>
        <begin position="14"/>
        <end position="61"/>
    </location>
</feature>
<reference evidence="2 3" key="1">
    <citation type="submission" date="2015-12" db="EMBL/GenBank/DDBJ databases">
        <title>The genome of Folsomia candida.</title>
        <authorList>
            <person name="Faddeeva A."/>
            <person name="Derks M.F."/>
            <person name="Anvar Y."/>
            <person name="Smit S."/>
            <person name="Van Straalen N."/>
            <person name="Roelofs D."/>
        </authorList>
    </citation>
    <scope>NUCLEOTIDE SEQUENCE [LARGE SCALE GENOMIC DNA]</scope>
    <source>
        <strain evidence="2 3">VU population</strain>
        <tissue evidence="2">Whole body</tissue>
    </source>
</reference>
<protein>
    <recommendedName>
        <fullName evidence="1">F-box domain-containing protein</fullName>
    </recommendedName>
</protein>
<keyword evidence="3" id="KW-1185">Reference proteome</keyword>
<dbReference type="EMBL" id="LNIX01000002">
    <property type="protein sequence ID" value="OXA60490.1"/>
    <property type="molecule type" value="Genomic_DNA"/>
</dbReference>
<evidence type="ECO:0000313" key="2">
    <source>
        <dbReference type="EMBL" id="OXA60490.1"/>
    </source>
</evidence>
<dbReference type="InterPro" id="IPR036047">
    <property type="entry name" value="F-box-like_dom_sf"/>
</dbReference>
<proteinExistence type="predicted"/>
<dbReference type="AlphaFoldDB" id="A0A226ETE0"/>
<dbReference type="OMA" id="WYLPRIL"/>
<dbReference type="PROSITE" id="PS50181">
    <property type="entry name" value="FBOX"/>
    <property type="match status" value="1"/>
</dbReference>
<dbReference type="SUPFAM" id="SSF81383">
    <property type="entry name" value="F-box domain"/>
    <property type="match status" value="1"/>
</dbReference>
<name>A0A226ETE0_FOLCA</name>
<dbReference type="OrthoDB" id="8279556at2759"/>
<sequence>MSQNQVVDKNVTEIVPMLTLPAEIRGQIFNLLPSKDATTCRLVCNQFKAEVDEFVEFSADLDETQGNENGWYLPRILNLRLREVAVKSLVGPPCLFGHVGTQLLRYPHLLRRLRVVNSKISVENLHYLLLDSATTLRHLDLNLAPPVTTSPTELGLSPDKFSYKFKNVTHLSLSISTVPSATEEAVHFVEAQVMRGPPMAIQEDAIPILLLSSKFDCIRNLRVQIRCCLGFRQASQLSALVLRLVSKSYQSLKSFDLDLIQGHGLPVSEEKPLADSDMEKIDIATLNRVTALENIRIINSTAVGITLWQNVLANQKKLKCMETDILPAPAALFRQIILNNKLTLTEVDIGDLTLDIDEETGKILPFDMAIFANCLHLTKLTLDRNSLTRRRGPVQEAELIQLSHLPEKVTELNINYFLVPSDELMSLFNPTRGLILISLTQCGDSGPFGVHGSVLQKIITLPTIQFIEISPLNYSVDVTESQKLDLILTTFGYPKKHSYFQLRRVDASTPDKDSKVDLDDLEFQ</sequence>
<evidence type="ECO:0000313" key="3">
    <source>
        <dbReference type="Proteomes" id="UP000198287"/>
    </source>
</evidence>
<evidence type="ECO:0000259" key="1">
    <source>
        <dbReference type="PROSITE" id="PS50181"/>
    </source>
</evidence>
<dbReference type="InterPro" id="IPR001810">
    <property type="entry name" value="F-box_dom"/>
</dbReference>
<gene>
    <name evidence="2" type="ORF">Fcan01_05079</name>
</gene>